<keyword evidence="5 7" id="KW-0472">Membrane</keyword>
<dbReference type="InterPro" id="IPR020846">
    <property type="entry name" value="MFS_dom"/>
</dbReference>
<dbReference type="PRINTS" id="PR01035">
    <property type="entry name" value="TCRTETA"/>
</dbReference>
<dbReference type="Gene3D" id="1.20.1250.20">
    <property type="entry name" value="MFS general substrate transporter like domains"/>
    <property type="match status" value="1"/>
</dbReference>
<evidence type="ECO:0000256" key="3">
    <source>
        <dbReference type="ARBA" id="ARBA00022692"/>
    </source>
</evidence>
<evidence type="ECO:0000256" key="7">
    <source>
        <dbReference type="SAM" id="Phobius"/>
    </source>
</evidence>
<dbReference type="AlphaFoldDB" id="S0EX62"/>
<dbReference type="InParanoid" id="S0EX62"/>
<evidence type="ECO:0000313" key="10">
    <source>
        <dbReference type="Proteomes" id="UP000014227"/>
    </source>
</evidence>
<feature type="transmembrane region" description="Helical" evidence="7">
    <location>
        <begin position="297"/>
        <end position="318"/>
    </location>
</feature>
<dbReference type="InterPro" id="IPR001958">
    <property type="entry name" value="Tet-R_TetA/multi-R_MdtG-like"/>
</dbReference>
<sequence>MRRQSKSGEMRRSPLLILALTLFIDMLGFGLILPLIPVYISHYGGGAWVGGMLLGCYSLMQFLTAPIWGRLSDRIGRRPVILIGLCGSAGTFLTFGLAPNLLVLFLARVAAGALTSASLPTAQAYIADVTPPEKRASGMAVLGIAFGLGFAFGPVVGGYASRIAIGSLSPIATPALLAAFLSFCNFLWALAMLPESLSLARREASANATTEKGPLALLRSIAAAFHEPNIRAQLLVFAFVTFAFTAVESSFSWLVILRFHHTLEQTAIRTWQTHHLGQPWASLPDIVRRHQFEKIEAIITSRIFLIVGLSSLVVQGFIVRGLAHFIGEHYLVRFGAMLMTLTLIGIGLTPSLWGIYLLSICIAIAMGVMTPSLNALITHAADPSEIGALSGVQQGLGSLARIIAPPINNYLIGLPNATGVPFFCSALLMAVAFLLSLQLKPMTPSSKRDKEATETTTIEASSIH</sequence>
<keyword evidence="3 7" id="KW-0812">Transmembrane</keyword>
<dbReference type="InterPro" id="IPR036259">
    <property type="entry name" value="MFS_trans_sf"/>
</dbReference>
<dbReference type="InterPro" id="IPR011701">
    <property type="entry name" value="MFS"/>
</dbReference>
<feature type="domain" description="Major facilitator superfamily (MFS) profile" evidence="8">
    <location>
        <begin position="14"/>
        <end position="444"/>
    </location>
</feature>
<feature type="transmembrane region" description="Helical" evidence="7">
    <location>
        <begin position="139"/>
        <end position="159"/>
    </location>
</feature>
<dbReference type="EMBL" id="HF951689">
    <property type="protein sequence ID" value="CCW34373.1"/>
    <property type="molecule type" value="Genomic_DNA"/>
</dbReference>
<accession>S0EX62</accession>
<dbReference type="HOGENOM" id="CLU_001265_10_11_0"/>
<keyword evidence="2" id="KW-0813">Transport</keyword>
<evidence type="ECO:0000256" key="6">
    <source>
        <dbReference type="SAM" id="MobiDB-lite"/>
    </source>
</evidence>
<reference evidence="9" key="1">
    <citation type="submission" date="2013-03" db="EMBL/GenBank/DDBJ databases">
        <authorList>
            <person name="Stott M."/>
        </authorList>
    </citation>
    <scope>NUCLEOTIDE SEQUENCE</scope>
    <source>
        <strain evidence="9">T49</strain>
    </source>
</reference>
<evidence type="ECO:0000256" key="4">
    <source>
        <dbReference type="ARBA" id="ARBA00022989"/>
    </source>
</evidence>
<feature type="transmembrane region" description="Helical" evidence="7">
    <location>
        <begin position="80"/>
        <end position="99"/>
    </location>
</feature>
<evidence type="ECO:0000259" key="8">
    <source>
        <dbReference type="PROSITE" id="PS50850"/>
    </source>
</evidence>
<evidence type="ECO:0000256" key="1">
    <source>
        <dbReference type="ARBA" id="ARBA00004651"/>
    </source>
</evidence>
<protein>
    <submittedName>
        <fullName evidence="9">Arabinose efflux permease</fullName>
    </submittedName>
</protein>
<dbReference type="SUPFAM" id="SSF103473">
    <property type="entry name" value="MFS general substrate transporter"/>
    <property type="match status" value="1"/>
</dbReference>
<proteinExistence type="predicted"/>
<organism evidence="9 10">
    <name type="scientific">Chthonomonas calidirosea (strain DSM 23976 / ICMP 18418 / T49)</name>
    <dbReference type="NCBI Taxonomy" id="1303518"/>
    <lineage>
        <taxon>Bacteria</taxon>
        <taxon>Bacillati</taxon>
        <taxon>Armatimonadota</taxon>
        <taxon>Chthonomonadia</taxon>
        <taxon>Chthonomonadales</taxon>
        <taxon>Chthonomonadaceae</taxon>
        <taxon>Chthonomonas</taxon>
    </lineage>
</organism>
<dbReference type="eggNOG" id="COG2814">
    <property type="taxonomic scope" value="Bacteria"/>
</dbReference>
<dbReference type="GO" id="GO:0022857">
    <property type="term" value="F:transmembrane transporter activity"/>
    <property type="evidence" value="ECO:0007669"/>
    <property type="project" value="InterPro"/>
</dbReference>
<comment type="subcellular location">
    <subcellularLocation>
        <location evidence="1">Cell membrane</location>
        <topology evidence="1">Multi-pass membrane protein</topology>
    </subcellularLocation>
</comment>
<gene>
    <name evidence="9" type="ORF">CCALI_00540</name>
</gene>
<dbReference type="GO" id="GO:0005886">
    <property type="term" value="C:plasma membrane"/>
    <property type="evidence" value="ECO:0007669"/>
    <property type="project" value="UniProtKB-SubCell"/>
</dbReference>
<dbReference type="PANTHER" id="PTHR23504">
    <property type="entry name" value="MAJOR FACILITATOR SUPERFAMILY DOMAIN-CONTAINING PROTEIN 10"/>
    <property type="match status" value="1"/>
</dbReference>
<feature type="transmembrane region" description="Helical" evidence="7">
    <location>
        <begin position="234"/>
        <end position="256"/>
    </location>
</feature>
<feature type="transmembrane region" description="Helical" evidence="7">
    <location>
        <begin position="171"/>
        <end position="193"/>
    </location>
</feature>
<keyword evidence="4 7" id="KW-1133">Transmembrane helix</keyword>
<feature type="transmembrane region" description="Helical" evidence="7">
    <location>
        <begin position="330"/>
        <end position="349"/>
    </location>
</feature>
<feature type="transmembrane region" description="Helical" evidence="7">
    <location>
        <begin position="46"/>
        <end position="68"/>
    </location>
</feature>
<dbReference type="KEGG" id="ccz:CCALI_00540"/>
<feature type="compositionally biased region" description="Low complexity" evidence="6">
    <location>
        <begin position="454"/>
        <end position="464"/>
    </location>
</feature>
<evidence type="ECO:0000313" key="9">
    <source>
        <dbReference type="EMBL" id="CCW34373.1"/>
    </source>
</evidence>
<dbReference type="PROSITE" id="PS50850">
    <property type="entry name" value="MFS"/>
    <property type="match status" value="1"/>
</dbReference>
<keyword evidence="10" id="KW-1185">Reference proteome</keyword>
<dbReference type="PATRIC" id="fig|1303518.3.peg.549"/>
<dbReference type="FunCoup" id="S0EX62">
    <property type="interactions" value="318"/>
</dbReference>
<name>S0EX62_CHTCT</name>
<feature type="region of interest" description="Disordered" evidence="6">
    <location>
        <begin position="444"/>
        <end position="464"/>
    </location>
</feature>
<reference evidence="9" key="2">
    <citation type="submission" date="2013-06" db="EMBL/GenBank/DDBJ databases">
        <title>Genome sequence of Chthonomonas calidirosea, the first sequenced genome from the Armatimonadetes phylum (formally candidate division OP10).</title>
        <authorList>
            <person name="Lee K.C.Y."/>
            <person name="Morgan X.C."/>
            <person name="Dunfield P.F."/>
            <person name="Tamas I."/>
            <person name="Houghton K.M."/>
            <person name="Vyssotski M."/>
            <person name="Ryan J.L.J."/>
            <person name="Lagutin K."/>
            <person name="McDonald I.R."/>
            <person name="Stott M.B."/>
        </authorList>
    </citation>
    <scope>NUCLEOTIDE SEQUENCE</scope>
    <source>
        <strain evidence="9">T49</strain>
    </source>
</reference>
<dbReference type="PANTHER" id="PTHR23504:SF15">
    <property type="entry name" value="MAJOR FACILITATOR SUPERFAMILY (MFS) PROFILE DOMAIN-CONTAINING PROTEIN"/>
    <property type="match status" value="1"/>
</dbReference>
<feature type="transmembrane region" description="Helical" evidence="7">
    <location>
        <begin position="419"/>
        <end position="439"/>
    </location>
</feature>
<evidence type="ECO:0000256" key="5">
    <source>
        <dbReference type="ARBA" id="ARBA00023136"/>
    </source>
</evidence>
<dbReference type="Pfam" id="PF07690">
    <property type="entry name" value="MFS_1"/>
    <property type="match status" value="1"/>
</dbReference>
<feature type="transmembrane region" description="Helical" evidence="7">
    <location>
        <begin position="15"/>
        <end position="40"/>
    </location>
</feature>
<feature type="transmembrane region" description="Helical" evidence="7">
    <location>
        <begin position="355"/>
        <end position="376"/>
    </location>
</feature>
<dbReference type="Proteomes" id="UP000014227">
    <property type="component" value="Chromosome I"/>
</dbReference>
<evidence type="ECO:0000256" key="2">
    <source>
        <dbReference type="ARBA" id="ARBA00022448"/>
    </source>
</evidence>